<protein>
    <submittedName>
        <fullName evidence="2">Uncharacterized protein</fullName>
    </submittedName>
</protein>
<dbReference type="EMBL" id="AMZH03004338">
    <property type="protein sequence ID" value="RRT69450.1"/>
    <property type="molecule type" value="Genomic_DNA"/>
</dbReference>
<gene>
    <name evidence="2" type="ORF">B296_00037372</name>
</gene>
<feature type="compositionally biased region" description="Acidic residues" evidence="1">
    <location>
        <begin position="19"/>
        <end position="29"/>
    </location>
</feature>
<dbReference type="AlphaFoldDB" id="A0A426ZZQ3"/>
<sequence>MARQRSLKKGREGSSLLASEEEEEEEEKEEERAAGEVGPKPSLQGRFHQTGRARVWVAVCSSRGLCRSPGSGLFRRIASSSRL</sequence>
<proteinExistence type="predicted"/>
<accession>A0A426ZZQ3</accession>
<organism evidence="2 3">
    <name type="scientific">Ensete ventricosum</name>
    <name type="common">Abyssinian banana</name>
    <name type="synonym">Musa ensete</name>
    <dbReference type="NCBI Taxonomy" id="4639"/>
    <lineage>
        <taxon>Eukaryota</taxon>
        <taxon>Viridiplantae</taxon>
        <taxon>Streptophyta</taxon>
        <taxon>Embryophyta</taxon>
        <taxon>Tracheophyta</taxon>
        <taxon>Spermatophyta</taxon>
        <taxon>Magnoliopsida</taxon>
        <taxon>Liliopsida</taxon>
        <taxon>Zingiberales</taxon>
        <taxon>Musaceae</taxon>
        <taxon>Ensete</taxon>
    </lineage>
</organism>
<reference evidence="2 3" key="1">
    <citation type="journal article" date="2014" name="Agronomy (Basel)">
        <title>A Draft Genome Sequence for Ensete ventricosum, the Drought-Tolerant Tree Against Hunger.</title>
        <authorList>
            <person name="Harrison J."/>
            <person name="Moore K.A."/>
            <person name="Paszkiewicz K."/>
            <person name="Jones T."/>
            <person name="Grant M."/>
            <person name="Ambacheew D."/>
            <person name="Muzemil S."/>
            <person name="Studholme D.J."/>
        </authorList>
    </citation>
    <scope>NUCLEOTIDE SEQUENCE [LARGE SCALE GENOMIC DNA]</scope>
</reference>
<evidence type="ECO:0000256" key="1">
    <source>
        <dbReference type="SAM" id="MobiDB-lite"/>
    </source>
</evidence>
<evidence type="ECO:0000313" key="3">
    <source>
        <dbReference type="Proteomes" id="UP000287651"/>
    </source>
</evidence>
<feature type="region of interest" description="Disordered" evidence="1">
    <location>
        <begin position="1"/>
        <end position="48"/>
    </location>
</feature>
<name>A0A426ZZQ3_ENSVE</name>
<evidence type="ECO:0000313" key="2">
    <source>
        <dbReference type="EMBL" id="RRT69450.1"/>
    </source>
</evidence>
<comment type="caution">
    <text evidence="2">The sequence shown here is derived from an EMBL/GenBank/DDBJ whole genome shotgun (WGS) entry which is preliminary data.</text>
</comment>
<dbReference type="Proteomes" id="UP000287651">
    <property type="component" value="Unassembled WGS sequence"/>
</dbReference>